<dbReference type="EMBL" id="AP023215">
    <property type="protein sequence ID" value="BCG49584.1"/>
    <property type="molecule type" value="Genomic_DNA"/>
</dbReference>
<comment type="function">
    <text evidence="1">Tetrapolymerization of the monopyrrole PBG into the hydroxymethylbilane pre-uroporphyrinogen in several discrete steps.</text>
</comment>
<name>A0A7R6VZT8_9PROT</name>
<evidence type="ECO:0000259" key="11">
    <source>
        <dbReference type="Pfam" id="PF01379"/>
    </source>
</evidence>
<evidence type="ECO:0000256" key="3">
    <source>
        <dbReference type="ARBA" id="ARBA00005638"/>
    </source>
</evidence>
<evidence type="ECO:0000313" key="12">
    <source>
        <dbReference type="EMBL" id="BCG49584.1"/>
    </source>
</evidence>
<dbReference type="EC" id="2.5.1.61" evidence="4"/>
<reference evidence="12 13" key="1">
    <citation type="journal article" date="2020" name="Genome Biol. Evol.">
        <title>Comparative Genomics Underlines Multiple Roles of Profftella, an Obligate Symbiont of Psyllids: Providing Toxins, Vitamins, and Carotenoids.</title>
        <authorList>
            <person name="Nakabachi A."/>
            <person name="Piel J."/>
            <person name="Malenovsky I."/>
            <person name="Hirose Y."/>
        </authorList>
    </citation>
    <scope>NUCLEOTIDE SEQUENCE [LARGE SCALE GENOMIC DNA]</scope>
    <source>
        <strain evidence="12 13">Dco</strain>
    </source>
</reference>
<dbReference type="Gene3D" id="3.40.190.10">
    <property type="entry name" value="Periplasmic binding protein-like II"/>
    <property type="match status" value="1"/>
</dbReference>
<dbReference type="PANTHER" id="PTHR11557">
    <property type="entry name" value="PORPHOBILINOGEN DEAMINASE"/>
    <property type="match status" value="1"/>
</dbReference>
<dbReference type="InterPro" id="IPR000860">
    <property type="entry name" value="HemC"/>
</dbReference>
<dbReference type="KEGG" id="parm:PADco_1640"/>
<dbReference type="Pfam" id="PF01379">
    <property type="entry name" value="Porphobil_deam"/>
    <property type="match status" value="1"/>
</dbReference>
<evidence type="ECO:0000256" key="9">
    <source>
        <dbReference type="ARBA" id="ARBA00033064"/>
    </source>
</evidence>
<evidence type="ECO:0000256" key="8">
    <source>
        <dbReference type="ARBA" id="ARBA00030685"/>
    </source>
</evidence>
<evidence type="ECO:0000256" key="2">
    <source>
        <dbReference type="ARBA" id="ARBA00004735"/>
    </source>
</evidence>
<evidence type="ECO:0000256" key="6">
    <source>
        <dbReference type="ARBA" id="ARBA00022679"/>
    </source>
</evidence>
<comment type="pathway">
    <text evidence="2">Porphyrin-containing compound metabolism; protoporphyrin-IX biosynthesis; coproporphyrinogen-III from 5-aminolevulinate: step 2/4.</text>
</comment>
<sequence>MKINEKGLFTKELEMAIIKGEAVKVRLYLFINLLKDIPINFLSGFILNTILKREDTRDAFLYQIIIFFYILPKNEVVGTNSLRRKVLIKLFFFISN</sequence>
<proteinExistence type="inferred from homology"/>
<keyword evidence="7" id="KW-0627">Porphyrin biosynthesis</keyword>
<feature type="domain" description="Porphobilinogen deaminase N-terminal" evidence="11">
    <location>
        <begin position="2"/>
        <end position="89"/>
    </location>
</feature>
<comment type="similarity">
    <text evidence="3">Belongs to the HMBS family.</text>
</comment>
<gene>
    <name evidence="12" type="ORF">PADco_1640</name>
</gene>
<dbReference type="GO" id="GO:0004418">
    <property type="term" value="F:hydroxymethylbilane synthase activity"/>
    <property type="evidence" value="ECO:0007669"/>
    <property type="project" value="UniProtKB-EC"/>
</dbReference>
<protein>
    <recommendedName>
        <fullName evidence="5">Porphobilinogen deaminase</fullName>
        <ecNumber evidence="4">2.5.1.61</ecNumber>
    </recommendedName>
    <alternativeName>
        <fullName evidence="9">Hydroxymethylbilane synthase</fullName>
    </alternativeName>
    <alternativeName>
        <fullName evidence="8">Pre-uroporphyrinogen synthase</fullName>
    </alternativeName>
</protein>
<dbReference type="SUPFAM" id="SSF53850">
    <property type="entry name" value="Periplasmic binding protein-like II"/>
    <property type="match status" value="1"/>
</dbReference>
<comment type="catalytic activity">
    <reaction evidence="10">
        <text>4 porphobilinogen + H2O = hydroxymethylbilane + 4 NH4(+)</text>
        <dbReference type="Rhea" id="RHEA:13185"/>
        <dbReference type="ChEBI" id="CHEBI:15377"/>
        <dbReference type="ChEBI" id="CHEBI:28938"/>
        <dbReference type="ChEBI" id="CHEBI:57845"/>
        <dbReference type="ChEBI" id="CHEBI:58126"/>
        <dbReference type="EC" id="2.5.1.61"/>
    </reaction>
</comment>
<evidence type="ECO:0000313" key="13">
    <source>
        <dbReference type="Proteomes" id="UP000595708"/>
    </source>
</evidence>
<dbReference type="InterPro" id="IPR022417">
    <property type="entry name" value="Porphobilin_deaminase_N"/>
</dbReference>
<dbReference type="AlphaFoldDB" id="A0A7R6VZT8"/>
<evidence type="ECO:0000256" key="10">
    <source>
        <dbReference type="ARBA" id="ARBA00048169"/>
    </source>
</evidence>
<dbReference type="GO" id="GO:0005737">
    <property type="term" value="C:cytoplasm"/>
    <property type="evidence" value="ECO:0007669"/>
    <property type="project" value="TreeGrafter"/>
</dbReference>
<evidence type="ECO:0000256" key="5">
    <source>
        <dbReference type="ARBA" id="ARBA00016519"/>
    </source>
</evidence>
<dbReference type="GO" id="GO:0006782">
    <property type="term" value="P:protoporphyrinogen IX biosynthetic process"/>
    <property type="evidence" value="ECO:0007669"/>
    <property type="project" value="UniProtKB-UniPathway"/>
</dbReference>
<evidence type="ECO:0000256" key="7">
    <source>
        <dbReference type="ARBA" id="ARBA00023244"/>
    </source>
</evidence>
<evidence type="ECO:0000256" key="1">
    <source>
        <dbReference type="ARBA" id="ARBA00002869"/>
    </source>
</evidence>
<organism evidence="12 13">
    <name type="scientific">Candidatus Profftella armatura</name>
    <name type="common">Diaphorina cf. continua</name>
    <dbReference type="NCBI Taxonomy" id="2661583"/>
    <lineage>
        <taxon>Bacteria</taxon>
        <taxon>Pseudomonadati</taxon>
        <taxon>Pseudomonadota</taxon>
        <taxon>Betaproteobacteria</taxon>
        <taxon>Candidatus Profftella</taxon>
    </lineage>
</organism>
<evidence type="ECO:0000256" key="4">
    <source>
        <dbReference type="ARBA" id="ARBA00012655"/>
    </source>
</evidence>
<dbReference type="PANTHER" id="PTHR11557:SF0">
    <property type="entry name" value="PORPHOBILINOGEN DEAMINASE"/>
    <property type="match status" value="1"/>
</dbReference>
<dbReference type="Proteomes" id="UP000595708">
    <property type="component" value="Chromosome"/>
</dbReference>
<accession>A0A7R6VZT8</accession>
<keyword evidence="6" id="KW-0808">Transferase</keyword>
<dbReference type="UniPathway" id="UPA00251">
    <property type="reaction ID" value="UER00319"/>
</dbReference>
<keyword evidence="13" id="KW-1185">Reference proteome</keyword>